<dbReference type="Proteomes" id="UP001642409">
    <property type="component" value="Unassembled WGS sequence"/>
</dbReference>
<evidence type="ECO:0000313" key="2">
    <source>
        <dbReference type="Proteomes" id="UP001642409"/>
    </source>
</evidence>
<gene>
    <name evidence="1" type="ORF">HINF_LOCUS1144</name>
</gene>
<sequence>MILQDGKCICIPHASQVDSICLCPDNSINDKQTCVCQPKWSIMINDVCTCSPQGSQIINGQCQCFKGAQIDVNGICQCTTAGTTLQHNSCMCTQDYSYGWISSGQFWCQNVQLCCTLCWAKLGNQYRCSDSNYHQCEYNSNNKSLLK</sequence>
<comment type="caution">
    <text evidence="1">The sequence shown here is derived from an EMBL/GenBank/DDBJ whole genome shotgun (WGS) entry which is preliminary data.</text>
</comment>
<organism evidence="1 2">
    <name type="scientific">Hexamita inflata</name>
    <dbReference type="NCBI Taxonomy" id="28002"/>
    <lineage>
        <taxon>Eukaryota</taxon>
        <taxon>Metamonada</taxon>
        <taxon>Diplomonadida</taxon>
        <taxon>Hexamitidae</taxon>
        <taxon>Hexamitinae</taxon>
        <taxon>Hexamita</taxon>
    </lineage>
</organism>
<evidence type="ECO:0000313" key="1">
    <source>
        <dbReference type="EMBL" id="CAL5971204.1"/>
    </source>
</evidence>
<proteinExistence type="predicted"/>
<accession>A0ABP1GKG4</accession>
<dbReference type="EMBL" id="CAXDID020000002">
    <property type="protein sequence ID" value="CAL5971204.1"/>
    <property type="molecule type" value="Genomic_DNA"/>
</dbReference>
<reference evidence="1 2" key="1">
    <citation type="submission" date="2024-07" db="EMBL/GenBank/DDBJ databases">
        <authorList>
            <person name="Akdeniz Z."/>
        </authorList>
    </citation>
    <scope>NUCLEOTIDE SEQUENCE [LARGE SCALE GENOMIC DNA]</scope>
</reference>
<keyword evidence="2" id="KW-1185">Reference proteome</keyword>
<protein>
    <submittedName>
        <fullName evidence="1">Hypothetical_protein</fullName>
    </submittedName>
</protein>
<name>A0ABP1GKG4_9EUKA</name>